<evidence type="ECO:0000313" key="2">
    <source>
        <dbReference type="EMBL" id="KAG2500111.1"/>
    </source>
</evidence>
<feature type="compositionally biased region" description="Low complexity" evidence="1">
    <location>
        <begin position="69"/>
        <end position="83"/>
    </location>
</feature>
<feature type="region of interest" description="Disordered" evidence="1">
    <location>
        <begin position="1"/>
        <end position="115"/>
    </location>
</feature>
<feature type="compositionally biased region" description="Low complexity" evidence="1">
    <location>
        <begin position="91"/>
        <end position="115"/>
    </location>
</feature>
<feature type="compositionally biased region" description="Pro residues" evidence="1">
    <location>
        <begin position="30"/>
        <end position="43"/>
    </location>
</feature>
<reference evidence="2" key="1">
    <citation type="journal article" date="2020" name="bioRxiv">
        <title>Comparative genomics of Chlamydomonas.</title>
        <authorList>
            <person name="Craig R.J."/>
            <person name="Hasan A.R."/>
            <person name="Ness R.W."/>
            <person name="Keightley P.D."/>
        </authorList>
    </citation>
    <scope>NUCLEOTIDE SEQUENCE</scope>
    <source>
        <strain evidence="2">CCAP 11/70</strain>
    </source>
</reference>
<keyword evidence="3" id="KW-1185">Reference proteome</keyword>
<gene>
    <name evidence="2" type="ORF">HYH03_001693</name>
</gene>
<dbReference type="EMBL" id="JAEHOE010000004">
    <property type="protein sequence ID" value="KAG2500111.1"/>
    <property type="molecule type" value="Genomic_DNA"/>
</dbReference>
<accession>A0A836C4F7</accession>
<organism evidence="2 3">
    <name type="scientific">Edaphochlamys debaryana</name>
    <dbReference type="NCBI Taxonomy" id="47281"/>
    <lineage>
        <taxon>Eukaryota</taxon>
        <taxon>Viridiplantae</taxon>
        <taxon>Chlorophyta</taxon>
        <taxon>core chlorophytes</taxon>
        <taxon>Chlorophyceae</taxon>
        <taxon>CS clade</taxon>
        <taxon>Chlamydomonadales</taxon>
        <taxon>Chlamydomonadales incertae sedis</taxon>
        <taxon>Edaphochlamys</taxon>
    </lineage>
</organism>
<evidence type="ECO:0000256" key="1">
    <source>
        <dbReference type="SAM" id="MobiDB-lite"/>
    </source>
</evidence>
<dbReference type="AlphaFoldDB" id="A0A836C4F7"/>
<feature type="compositionally biased region" description="Low complexity" evidence="1">
    <location>
        <begin position="1"/>
        <end position="13"/>
    </location>
</feature>
<proteinExistence type="predicted"/>
<sequence length="233" mass="23594">MPAGAAAASAGRRPTGGGAAQAPGAAHALSPPPSHGSQPPPPTLDAWTPLPRPPVSSPHRDAQGPNCSAPAPLRPTGAAAGAAAGVGGNPAGETAAQQGTATATTPVPSTSVSSSAAWDSELAELAVSARAPKSAAAREPKLTPAERVVEWRDLKKGLAVVCEGPGGEHLAELGVGHVIAIGSSLEEGEWAVVWWLQGMHNVQHTCYVGRLPGSDPPRREYWLLFADEDDEGH</sequence>
<dbReference type="Proteomes" id="UP000612055">
    <property type="component" value="Unassembled WGS sequence"/>
</dbReference>
<comment type="caution">
    <text evidence="2">The sequence shown here is derived from an EMBL/GenBank/DDBJ whole genome shotgun (WGS) entry which is preliminary data.</text>
</comment>
<evidence type="ECO:0000313" key="3">
    <source>
        <dbReference type="Proteomes" id="UP000612055"/>
    </source>
</evidence>
<protein>
    <submittedName>
        <fullName evidence="2">Uncharacterized protein</fullName>
    </submittedName>
</protein>
<name>A0A836C4F7_9CHLO</name>